<keyword evidence="2" id="KW-0560">Oxidoreductase</keyword>
<proteinExistence type="inferred from homology"/>
<evidence type="ECO:0000313" key="3">
    <source>
        <dbReference type="EMBL" id="PWQ98497.1"/>
    </source>
</evidence>
<reference evidence="3 4" key="1">
    <citation type="submission" date="2018-05" db="EMBL/GenBank/DDBJ databases">
        <title>Leucothrix arctica sp. nov., isolated from Arctic seawater.</title>
        <authorList>
            <person name="Choi A."/>
            <person name="Baek K."/>
        </authorList>
    </citation>
    <scope>NUCLEOTIDE SEQUENCE [LARGE SCALE GENOMIC DNA]</scope>
    <source>
        <strain evidence="3 4">IMCC9719</strain>
    </source>
</reference>
<sequence length="279" mass="31310">MKNVLITGCSTGIGYCTALGLKVKGYRVIATARTENDIAKLEAEGLEVINLEVSDSDSIHQAVKKVHELCNGELYAVFHNAAYGQPGAIEDLSRKVLETQFATNFFGWVELNNLLIPLLRKQDKARIIFNSSVLGIISLPYRGSYNASKYALEGMADTLRLELHSSNIDVCLIEPGPVESDFRKNSLKAFKANIDIENSHHSKKYLRQIKRMETIGPAAPFTLPAEAVLKKVIHALESNKPKARYYVTFPTYLFGYLKRILPTRWLDKVLLYVSKSEMK</sequence>
<accession>A0A317CJW0</accession>
<dbReference type="SUPFAM" id="SSF51735">
    <property type="entry name" value="NAD(P)-binding Rossmann-fold domains"/>
    <property type="match status" value="1"/>
</dbReference>
<evidence type="ECO:0000256" key="2">
    <source>
        <dbReference type="ARBA" id="ARBA00023002"/>
    </source>
</evidence>
<gene>
    <name evidence="3" type="ORF">DKT75_03330</name>
</gene>
<dbReference type="Proteomes" id="UP000245506">
    <property type="component" value="Unassembled WGS sequence"/>
</dbReference>
<dbReference type="RefSeq" id="WP_109822015.1">
    <property type="nucleotide sequence ID" value="NZ_QGKL01000011.1"/>
</dbReference>
<dbReference type="PANTHER" id="PTHR44169">
    <property type="entry name" value="NADPH-DEPENDENT 1-ACYLDIHYDROXYACETONE PHOSPHATE REDUCTASE"/>
    <property type="match status" value="1"/>
</dbReference>
<dbReference type="InterPro" id="IPR020904">
    <property type="entry name" value="Sc_DH/Rdtase_CS"/>
</dbReference>
<evidence type="ECO:0000256" key="1">
    <source>
        <dbReference type="ARBA" id="ARBA00006484"/>
    </source>
</evidence>
<protein>
    <submittedName>
        <fullName evidence="3">Short-chain dehydrogenase</fullName>
    </submittedName>
</protein>
<comment type="similarity">
    <text evidence="1">Belongs to the short-chain dehydrogenases/reductases (SDR) family.</text>
</comment>
<dbReference type="OrthoDB" id="9810734at2"/>
<name>A0A317CJW0_9GAMM</name>
<dbReference type="InterPro" id="IPR036291">
    <property type="entry name" value="NAD(P)-bd_dom_sf"/>
</dbReference>
<dbReference type="EMBL" id="QGKL01000011">
    <property type="protein sequence ID" value="PWQ98497.1"/>
    <property type="molecule type" value="Genomic_DNA"/>
</dbReference>
<dbReference type="PRINTS" id="PR00081">
    <property type="entry name" value="GDHRDH"/>
</dbReference>
<keyword evidence="4" id="KW-1185">Reference proteome</keyword>
<dbReference type="CDD" id="cd05374">
    <property type="entry name" value="17beta-HSD-like_SDR_c"/>
    <property type="match status" value="1"/>
</dbReference>
<organism evidence="3 4">
    <name type="scientific">Leucothrix arctica</name>
    <dbReference type="NCBI Taxonomy" id="1481894"/>
    <lineage>
        <taxon>Bacteria</taxon>
        <taxon>Pseudomonadati</taxon>
        <taxon>Pseudomonadota</taxon>
        <taxon>Gammaproteobacteria</taxon>
        <taxon>Thiotrichales</taxon>
        <taxon>Thiotrichaceae</taxon>
        <taxon>Leucothrix</taxon>
    </lineage>
</organism>
<comment type="caution">
    <text evidence="3">The sequence shown here is derived from an EMBL/GenBank/DDBJ whole genome shotgun (WGS) entry which is preliminary data.</text>
</comment>
<dbReference type="AlphaFoldDB" id="A0A317CJW0"/>
<dbReference type="Gene3D" id="3.40.50.720">
    <property type="entry name" value="NAD(P)-binding Rossmann-like Domain"/>
    <property type="match status" value="1"/>
</dbReference>
<dbReference type="PANTHER" id="PTHR44169:SF6">
    <property type="entry name" value="NADPH-DEPENDENT 1-ACYLDIHYDROXYACETONE PHOSPHATE REDUCTASE"/>
    <property type="match status" value="1"/>
</dbReference>
<evidence type="ECO:0000313" key="4">
    <source>
        <dbReference type="Proteomes" id="UP000245506"/>
    </source>
</evidence>
<dbReference type="Pfam" id="PF00106">
    <property type="entry name" value="adh_short"/>
    <property type="match status" value="1"/>
</dbReference>
<dbReference type="GO" id="GO:0016491">
    <property type="term" value="F:oxidoreductase activity"/>
    <property type="evidence" value="ECO:0007669"/>
    <property type="project" value="UniProtKB-KW"/>
</dbReference>
<dbReference type="PROSITE" id="PS00061">
    <property type="entry name" value="ADH_SHORT"/>
    <property type="match status" value="1"/>
</dbReference>
<dbReference type="InterPro" id="IPR002347">
    <property type="entry name" value="SDR_fam"/>
</dbReference>